<keyword evidence="4" id="KW-0479">Metal-binding</keyword>
<keyword evidence="6" id="KW-0408">Iron</keyword>
<dbReference type="Pfam" id="PF01328">
    <property type="entry name" value="Peroxidase_2"/>
    <property type="match status" value="1"/>
</dbReference>
<feature type="compositionally biased region" description="Pro residues" evidence="8">
    <location>
        <begin position="1"/>
        <end position="10"/>
    </location>
</feature>
<evidence type="ECO:0000256" key="2">
    <source>
        <dbReference type="ARBA" id="ARBA00022559"/>
    </source>
</evidence>
<feature type="domain" description="Heme haloperoxidase family profile" evidence="9">
    <location>
        <begin position="11"/>
        <end position="266"/>
    </location>
</feature>
<organism evidence="10 11">
    <name type="scientific">Lasiosphaeris hirsuta</name>
    <dbReference type="NCBI Taxonomy" id="260670"/>
    <lineage>
        <taxon>Eukaryota</taxon>
        <taxon>Fungi</taxon>
        <taxon>Dikarya</taxon>
        <taxon>Ascomycota</taxon>
        <taxon>Pezizomycotina</taxon>
        <taxon>Sordariomycetes</taxon>
        <taxon>Sordariomycetidae</taxon>
        <taxon>Sordariales</taxon>
        <taxon>Lasiosphaeriaceae</taxon>
        <taxon>Lasiosphaeris</taxon>
    </lineage>
</organism>
<evidence type="ECO:0000256" key="3">
    <source>
        <dbReference type="ARBA" id="ARBA00022617"/>
    </source>
</evidence>
<gene>
    <name evidence="10" type="ORF">B0H67DRAFT_490486</name>
</gene>
<accession>A0AA40DSP1</accession>
<evidence type="ECO:0000259" key="9">
    <source>
        <dbReference type="PROSITE" id="PS51405"/>
    </source>
</evidence>
<keyword evidence="2" id="KW-0575">Peroxidase</keyword>
<keyword evidence="11" id="KW-1185">Reference proteome</keyword>
<proteinExistence type="inferred from homology"/>
<sequence length="279" mass="31415">MSANPEPTPLPRGTFSPPGPTDIRGPCPMLNSLANHGYIPRHGRNVCAADVTAALHDTIGVSTTVSSLFTYPIFLEHKDPVPSPSGPASFRHTSWHYLHYLHHPSTIFSRWGMRRPNQRDPATGRRCLDLDQLATPGVIEHDISLTRRDRAQGDCITPQPDLVEALLDCSSDGGETIAARDLAGFRELRIATQKEQNPDALYGRLQHSFACMEIALLLGTFGDGEQVSVDFSRAFFREERLPLREGWDWKERKGWSRRLGLWRLVRTSWRVRRMVKAPS</sequence>
<evidence type="ECO:0000313" key="11">
    <source>
        <dbReference type="Proteomes" id="UP001172102"/>
    </source>
</evidence>
<dbReference type="GO" id="GO:0046872">
    <property type="term" value="F:metal ion binding"/>
    <property type="evidence" value="ECO:0007669"/>
    <property type="project" value="UniProtKB-KW"/>
</dbReference>
<dbReference type="GO" id="GO:0004601">
    <property type="term" value="F:peroxidase activity"/>
    <property type="evidence" value="ECO:0007669"/>
    <property type="project" value="UniProtKB-KW"/>
</dbReference>
<name>A0AA40DSP1_9PEZI</name>
<comment type="caution">
    <text evidence="10">The sequence shown here is derived from an EMBL/GenBank/DDBJ whole genome shotgun (WGS) entry which is preliminary data.</text>
</comment>
<dbReference type="AlphaFoldDB" id="A0AA40DSP1"/>
<keyword evidence="5" id="KW-0560">Oxidoreductase</keyword>
<dbReference type="PROSITE" id="PS51405">
    <property type="entry name" value="HEME_HALOPEROXIDASE"/>
    <property type="match status" value="1"/>
</dbReference>
<dbReference type="Proteomes" id="UP001172102">
    <property type="component" value="Unassembled WGS sequence"/>
</dbReference>
<dbReference type="Gene3D" id="1.10.489.10">
    <property type="entry name" value="Chloroperoxidase-like"/>
    <property type="match status" value="1"/>
</dbReference>
<keyword evidence="3" id="KW-0349">Heme</keyword>
<evidence type="ECO:0000313" key="10">
    <source>
        <dbReference type="EMBL" id="KAK0714739.1"/>
    </source>
</evidence>
<dbReference type="PANTHER" id="PTHR33577">
    <property type="entry name" value="STERIGMATOCYSTIN BIOSYNTHESIS PEROXIDASE STCC-RELATED"/>
    <property type="match status" value="1"/>
</dbReference>
<dbReference type="InterPro" id="IPR000028">
    <property type="entry name" value="Chloroperoxidase"/>
</dbReference>
<evidence type="ECO:0000256" key="6">
    <source>
        <dbReference type="ARBA" id="ARBA00023004"/>
    </source>
</evidence>
<feature type="region of interest" description="Disordered" evidence="8">
    <location>
        <begin position="1"/>
        <end position="24"/>
    </location>
</feature>
<evidence type="ECO:0000256" key="7">
    <source>
        <dbReference type="ARBA" id="ARBA00025795"/>
    </source>
</evidence>
<dbReference type="EMBL" id="JAUKUA010000004">
    <property type="protein sequence ID" value="KAK0714739.1"/>
    <property type="molecule type" value="Genomic_DNA"/>
</dbReference>
<comment type="cofactor">
    <cofactor evidence="1">
        <name>heme b</name>
        <dbReference type="ChEBI" id="CHEBI:60344"/>
    </cofactor>
</comment>
<dbReference type="InterPro" id="IPR036851">
    <property type="entry name" value="Chloroperoxidase-like_sf"/>
</dbReference>
<evidence type="ECO:0000256" key="1">
    <source>
        <dbReference type="ARBA" id="ARBA00001970"/>
    </source>
</evidence>
<protein>
    <submittedName>
        <fullName evidence="10">Chloroperoxidase</fullName>
    </submittedName>
</protein>
<dbReference type="SUPFAM" id="SSF47571">
    <property type="entry name" value="Cloroperoxidase"/>
    <property type="match status" value="1"/>
</dbReference>
<evidence type="ECO:0000256" key="8">
    <source>
        <dbReference type="SAM" id="MobiDB-lite"/>
    </source>
</evidence>
<reference evidence="10" key="1">
    <citation type="submission" date="2023-06" db="EMBL/GenBank/DDBJ databases">
        <title>Genome-scale phylogeny and comparative genomics of the fungal order Sordariales.</title>
        <authorList>
            <consortium name="Lawrence Berkeley National Laboratory"/>
            <person name="Hensen N."/>
            <person name="Bonometti L."/>
            <person name="Westerberg I."/>
            <person name="Brannstrom I.O."/>
            <person name="Guillou S."/>
            <person name="Cros-Aarteil S."/>
            <person name="Calhoun S."/>
            <person name="Haridas S."/>
            <person name="Kuo A."/>
            <person name="Mondo S."/>
            <person name="Pangilinan J."/>
            <person name="Riley R."/>
            <person name="Labutti K."/>
            <person name="Andreopoulos B."/>
            <person name="Lipzen A."/>
            <person name="Chen C."/>
            <person name="Yanf M."/>
            <person name="Daum C."/>
            <person name="Ng V."/>
            <person name="Clum A."/>
            <person name="Steindorff A."/>
            <person name="Ohm R."/>
            <person name="Martin F."/>
            <person name="Silar P."/>
            <person name="Natvig D."/>
            <person name="Lalanne C."/>
            <person name="Gautier V."/>
            <person name="Ament-Velasquez S.L."/>
            <person name="Kruys A."/>
            <person name="Hutchinson M.I."/>
            <person name="Powell A.J."/>
            <person name="Barry K."/>
            <person name="Miller A.N."/>
            <person name="Grigoriev I.V."/>
            <person name="Debuchy R."/>
            <person name="Gladieux P."/>
            <person name="Thoren M.H."/>
            <person name="Johannesson H."/>
        </authorList>
    </citation>
    <scope>NUCLEOTIDE SEQUENCE</scope>
    <source>
        <strain evidence="10">SMH4607-1</strain>
    </source>
</reference>
<evidence type="ECO:0000256" key="5">
    <source>
        <dbReference type="ARBA" id="ARBA00023002"/>
    </source>
</evidence>
<comment type="similarity">
    <text evidence="7">Belongs to the chloroperoxidase family.</text>
</comment>
<dbReference type="PANTHER" id="PTHR33577:SF9">
    <property type="entry name" value="PEROXIDASE STCC"/>
    <property type="match status" value="1"/>
</dbReference>
<evidence type="ECO:0000256" key="4">
    <source>
        <dbReference type="ARBA" id="ARBA00022723"/>
    </source>
</evidence>